<feature type="region of interest" description="Disordered" evidence="1">
    <location>
        <begin position="1"/>
        <end position="48"/>
    </location>
</feature>
<evidence type="ECO:0000313" key="4">
    <source>
        <dbReference type="Proteomes" id="UP000032414"/>
    </source>
</evidence>
<evidence type="ECO:0000256" key="1">
    <source>
        <dbReference type="SAM" id="MobiDB-lite"/>
    </source>
</evidence>
<evidence type="ECO:0008006" key="6">
    <source>
        <dbReference type="Google" id="ProtNLM"/>
    </source>
</evidence>
<dbReference type="PATRIC" id="fig|451.8.peg.2309"/>
<organism evidence="2 4">
    <name type="scientific">Legionella micdadei</name>
    <name type="common">Tatlockia micdadei</name>
    <dbReference type="NCBI Taxonomy" id="451"/>
    <lineage>
        <taxon>Bacteria</taxon>
        <taxon>Pseudomonadati</taxon>
        <taxon>Pseudomonadota</taxon>
        <taxon>Gammaproteobacteria</taxon>
        <taxon>Legionellales</taxon>
        <taxon>Legionellaceae</taxon>
        <taxon>Legionella</taxon>
    </lineage>
</organism>
<dbReference type="HOGENOM" id="CLU_166766_0_0_6"/>
<accession>A0A098GBX6</accession>
<proteinExistence type="predicted"/>
<dbReference type="KEGG" id="tmc:LMI_0678"/>
<reference evidence="2" key="1">
    <citation type="submission" date="2014-09" db="EMBL/GenBank/DDBJ databases">
        <authorList>
            <person name="GOMEZ-VALERO Laura"/>
        </authorList>
    </citation>
    <scope>NUCLEOTIDE SEQUENCE</scope>
    <source>
        <strain evidence="2">ATCC33218</strain>
    </source>
</reference>
<sequence length="114" mass="12814">MGKSATDTRAVINGDKKGKQPASNHGAPLFFNQRPISPTSETAGTQQPVQQIHLETNTEFLLAAILEELKTRNMLDLMKLKLKQAKEQEELQTSEEKQAEDAARFEEIRPSMYT</sequence>
<name>A0A098GBX6_LEGMI</name>
<keyword evidence="5" id="KW-1185">Reference proteome</keyword>
<dbReference type="Proteomes" id="UP000032414">
    <property type="component" value="Chromosome I"/>
</dbReference>
<dbReference type="EMBL" id="FMVN01000011">
    <property type="protein sequence ID" value="SCY61422.1"/>
    <property type="molecule type" value="Genomic_DNA"/>
</dbReference>
<reference evidence="4" key="2">
    <citation type="submission" date="2014-09" db="EMBL/GenBank/DDBJ databases">
        <authorList>
            <person name="Gomez-Valero L."/>
        </authorList>
    </citation>
    <scope>NUCLEOTIDE SEQUENCE [LARGE SCALE GENOMIC DNA]</scope>
    <source>
        <strain evidence="4">ATCC33218</strain>
    </source>
</reference>
<gene>
    <name evidence="2" type="ORF">LMI_0678</name>
    <name evidence="3" type="ORF">SAMN02982997_02242</name>
</gene>
<dbReference type="Proteomes" id="UP000182998">
    <property type="component" value="Unassembled WGS sequence"/>
</dbReference>
<evidence type="ECO:0000313" key="3">
    <source>
        <dbReference type="EMBL" id="SCY61422.1"/>
    </source>
</evidence>
<evidence type="ECO:0000313" key="5">
    <source>
        <dbReference type="Proteomes" id="UP000182998"/>
    </source>
</evidence>
<evidence type="ECO:0000313" key="2">
    <source>
        <dbReference type="EMBL" id="CEG60003.1"/>
    </source>
</evidence>
<dbReference type="AlphaFoldDB" id="A0A098GBX6"/>
<dbReference type="OrthoDB" id="5653271at2"/>
<reference evidence="3 5" key="3">
    <citation type="submission" date="2016-10" db="EMBL/GenBank/DDBJ databases">
        <authorList>
            <person name="Varghese N."/>
            <person name="Submissions S."/>
        </authorList>
    </citation>
    <scope>NUCLEOTIDE SEQUENCE [LARGE SCALE GENOMIC DNA]</scope>
    <source>
        <strain evidence="3 5">ATCC 33218</strain>
    </source>
</reference>
<protein>
    <recommendedName>
        <fullName evidence="6">Coiled-coil protein</fullName>
    </recommendedName>
</protein>
<dbReference type="EMBL" id="LN614830">
    <property type="protein sequence ID" value="CEG60003.1"/>
    <property type="molecule type" value="Genomic_DNA"/>
</dbReference>
<feature type="compositionally biased region" description="Polar residues" evidence="1">
    <location>
        <begin position="34"/>
        <end position="48"/>
    </location>
</feature>
<feature type="region of interest" description="Disordered" evidence="1">
    <location>
        <begin position="85"/>
        <end position="114"/>
    </location>
</feature>